<organism evidence="3 4">
    <name type="scientific">Peltaster fructicola</name>
    <dbReference type="NCBI Taxonomy" id="286661"/>
    <lineage>
        <taxon>Eukaryota</taxon>
        <taxon>Fungi</taxon>
        <taxon>Dikarya</taxon>
        <taxon>Ascomycota</taxon>
        <taxon>Pezizomycotina</taxon>
        <taxon>Dothideomycetes</taxon>
        <taxon>Dothideomycetes incertae sedis</taxon>
        <taxon>Peltaster</taxon>
    </lineage>
</organism>
<dbReference type="OrthoDB" id="5374328at2759"/>
<dbReference type="InterPro" id="IPR004827">
    <property type="entry name" value="bZIP"/>
</dbReference>
<dbReference type="GO" id="GO:0003700">
    <property type="term" value="F:DNA-binding transcription factor activity"/>
    <property type="evidence" value="ECO:0007669"/>
    <property type="project" value="InterPro"/>
</dbReference>
<dbReference type="InterPro" id="IPR046347">
    <property type="entry name" value="bZIP_sf"/>
</dbReference>
<evidence type="ECO:0000313" key="4">
    <source>
        <dbReference type="Proteomes" id="UP000503462"/>
    </source>
</evidence>
<protein>
    <recommendedName>
        <fullName evidence="2">BZIP domain-containing protein</fullName>
    </recommendedName>
</protein>
<dbReference type="AlphaFoldDB" id="A0A6H0Y445"/>
<sequence>MAEPPPPFDNHMNYLKDMEAAMLQRQQQLERQQRQRDRQFELEAAMVYEHTALIDPYGLGPNEYIGQATYLEPDTSVPFEAQQAFTSAQAFAAQDQYSAQNATLDSSPFAQNNASYFQQEVATAVHHERLAAVLFVLSKPLSFSTPAGRRTTHVVGLCNPWPTVSMHKGRKPMPPSEASDRRRTQNRMAQRNFRDKRQQKVTELKEVVANTNQQLHDAIAEGRRHAAKLSALNDQYRQLDEQRCAEIETLKQKLESAEKRVVFLEQTAGAPGHAHMGMSSQSDTHGRFSGPKLPAIADRAADRPQEIAIPTPPEDKWNEIDMTEAWLRSKPSNDQQHDSGNWTGYEMDTDPMTGSGCGFCTDDSNCACKASVMSVAKQTSSGPGTCARCQSDPSLAAECRSLANKTLPSTSSASAESSTRTMSCGQFIDKLKAHPRMPSIAELFGPLHSFPARTGFNVDEQEAAKALQGMSVMTPPARKE</sequence>
<proteinExistence type="predicted"/>
<keyword evidence="4" id="KW-1185">Reference proteome</keyword>
<dbReference type="PROSITE" id="PS00036">
    <property type="entry name" value="BZIP_BASIC"/>
    <property type="match status" value="1"/>
</dbReference>
<dbReference type="Gene3D" id="1.20.5.170">
    <property type="match status" value="1"/>
</dbReference>
<feature type="domain" description="BZIP" evidence="2">
    <location>
        <begin position="181"/>
        <end position="196"/>
    </location>
</feature>
<evidence type="ECO:0000259" key="2">
    <source>
        <dbReference type="PROSITE" id="PS00036"/>
    </source>
</evidence>
<name>A0A6H0Y445_9PEZI</name>
<dbReference type="Proteomes" id="UP000503462">
    <property type="component" value="Chromosome 5"/>
</dbReference>
<feature type="region of interest" description="Disordered" evidence="1">
    <location>
        <begin position="165"/>
        <end position="199"/>
    </location>
</feature>
<evidence type="ECO:0000313" key="3">
    <source>
        <dbReference type="EMBL" id="QIX01784.1"/>
    </source>
</evidence>
<evidence type="ECO:0000256" key="1">
    <source>
        <dbReference type="SAM" id="MobiDB-lite"/>
    </source>
</evidence>
<gene>
    <name evidence="3" type="ORF">AMS68_007301</name>
</gene>
<dbReference type="SUPFAM" id="SSF57959">
    <property type="entry name" value="Leucine zipper domain"/>
    <property type="match status" value="1"/>
</dbReference>
<dbReference type="CDD" id="cd14688">
    <property type="entry name" value="bZIP_YAP"/>
    <property type="match status" value="1"/>
</dbReference>
<accession>A0A6H0Y445</accession>
<dbReference type="EMBL" id="CP051143">
    <property type="protein sequence ID" value="QIX01784.1"/>
    <property type="molecule type" value="Genomic_DNA"/>
</dbReference>
<reference evidence="3 4" key="1">
    <citation type="journal article" date="2016" name="Sci. Rep.">
        <title>Peltaster fructicola genome reveals evolution from an invasive phytopathogen to an ectophytic parasite.</title>
        <authorList>
            <person name="Xu C."/>
            <person name="Chen H."/>
            <person name="Gleason M.L."/>
            <person name="Xu J.R."/>
            <person name="Liu H."/>
            <person name="Zhang R."/>
            <person name="Sun G."/>
        </authorList>
    </citation>
    <scope>NUCLEOTIDE SEQUENCE [LARGE SCALE GENOMIC DNA]</scope>
    <source>
        <strain evidence="3 4">LNHT1506</strain>
    </source>
</reference>